<dbReference type="EMBL" id="SPLM01000113">
    <property type="protein sequence ID" value="TMW57916.1"/>
    <property type="molecule type" value="Genomic_DNA"/>
</dbReference>
<dbReference type="InterPro" id="IPR052201">
    <property type="entry name" value="LRR-containing_regulator"/>
</dbReference>
<evidence type="ECO:0000313" key="4">
    <source>
        <dbReference type="Proteomes" id="UP000794436"/>
    </source>
</evidence>
<sequence>MMRDICARFKYSEQDEAMTSTAVATPTNASATRASALDTAQAAASQEPALPLENAAVEAKAESPDEPSTPRTPLPLPTPTPVDCPPRELIHKSLRRYHRDMESGSADLATVEKRIQDDLAPYSVLKLGGFSLGNVAPKLLGAVLINSDKLRTLDLGFNRITDRGATILAQALEQNASLESLYLSGNDIGATGAAAIATALTKNHTLQSLHLSGNNIGEDGAKELAEGLKRNTGLRSLYIGTNGIGSKGMQCLAEALQVNRTLEELTLGQNKVGSEGLKHLATAFAAGNVRLTTLEIGKNGIESDGVLALAKALCAASNRLQNLYVDNNPIGDVGASAFGALLAKNAVLRVLDLSYTQMSLLGLRELSMGLSYSSSLLCLLLDGHDWASTQYMKKTNGLTGMSLSAKGANNFAASCIIGAINTNAKSVLFKLTGVDLTLVLGSLPLSASERDALVSQLYRASDPNGGPRRPIDLLARNERVLKFLQTQRLNIANHKRKSVESDERRQQEDKETAEPQAQRQRTTAAPYQQLSVRTDAQSTQPVTPSPPGAAAFSHPSGIPTRPGIVRHPLPRPPSSSAEKRLSIKSPRYESTMEVQVRKVITDLAKLPFNGDEYASLQTYYLGGCTSPKVHEARENFEENNTVREPAPEKATEQVPCPACRSSRLARYPRTMVLKAEMETHPGPDARILTLLRQLHYLTSVFQHVEHAEQKIDAILTSLHGGRQPSPEPRTE</sequence>
<organism evidence="3 4">
    <name type="scientific">Pythium oligandrum</name>
    <name type="common">Mycoparasitic fungus</name>
    <dbReference type="NCBI Taxonomy" id="41045"/>
    <lineage>
        <taxon>Eukaryota</taxon>
        <taxon>Sar</taxon>
        <taxon>Stramenopiles</taxon>
        <taxon>Oomycota</taxon>
        <taxon>Peronosporomycetes</taxon>
        <taxon>Pythiales</taxon>
        <taxon>Pythiaceae</taxon>
        <taxon>Pythium</taxon>
    </lineage>
</organism>
<dbReference type="SUPFAM" id="SSF52047">
    <property type="entry name" value="RNI-like"/>
    <property type="match status" value="1"/>
</dbReference>
<name>A0A8K1FD45_PYTOL</name>
<dbReference type="InterPro" id="IPR032675">
    <property type="entry name" value="LRR_dom_sf"/>
</dbReference>
<dbReference type="AlphaFoldDB" id="A0A8K1FD45"/>
<dbReference type="Gene3D" id="3.80.10.10">
    <property type="entry name" value="Ribonuclease Inhibitor"/>
    <property type="match status" value="2"/>
</dbReference>
<dbReference type="PANTHER" id="PTHR24111">
    <property type="entry name" value="LEUCINE-RICH REPEAT-CONTAINING PROTEIN 34"/>
    <property type="match status" value="1"/>
</dbReference>
<gene>
    <name evidence="3" type="ORF">Poli38472_013390</name>
</gene>
<protein>
    <submittedName>
        <fullName evidence="3">Uncharacterized protein</fullName>
    </submittedName>
</protein>
<feature type="region of interest" description="Disordered" evidence="2">
    <location>
        <begin position="14"/>
        <end position="85"/>
    </location>
</feature>
<dbReference type="Pfam" id="PF13516">
    <property type="entry name" value="LRR_6"/>
    <property type="match status" value="7"/>
</dbReference>
<evidence type="ECO:0000313" key="3">
    <source>
        <dbReference type="EMBL" id="TMW57916.1"/>
    </source>
</evidence>
<dbReference type="SMART" id="SM00368">
    <property type="entry name" value="LRR_RI"/>
    <property type="match status" value="8"/>
</dbReference>
<keyword evidence="4" id="KW-1185">Reference proteome</keyword>
<accession>A0A8K1FD45</accession>
<evidence type="ECO:0000256" key="1">
    <source>
        <dbReference type="ARBA" id="ARBA00022737"/>
    </source>
</evidence>
<feature type="compositionally biased region" description="Pro residues" evidence="2">
    <location>
        <begin position="70"/>
        <end position="84"/>
    </location>
</feature>
<comment type="caution">
    <text evidence="3">The sequence shown here is derived from an EMBL/GenBank/DDBJ whole genome shotgun (WGS) entry which is preliminary data.</text>
</comment>
<dbReference type="PANTHER" id="PTHR24111:SF0">
    <property type="entry name" value="LEUCINE-RICH REPEAT-CONTAINING PROTEIN"/>
    <property type="match status" value="1"/>
</dbReference>
<dbReference type="Proteomes" id="UP000794436">
    <property type="component" value="Unassembled WGS sequence"/>
</dbReference>
<feature type="compositionally biased region" description="Low complexity" evidence="2">
    <location>
        <begin position="31"/>
        <end position="46"/>
    </location>
</feature>
<dbReference type="OrthoDB" id="192312at2759"/>
<keyword evidence="1" id="KW-0677">Repeat</keyword>
<reference evidence="3" key="1">
    <citation type="submission" date="2019-03" db="EMBL/GenBank/DDBJ databases">
        <title>Long read genome sequence of the mycoparasitic Pythium oligandrum ATCC 38472 isolated from sugarbeet rhizosphere.</title>
        <authorList>
            <person name="Gaulin E."/>
        </authorList>
    </citation>
    <scope>NUCLEOTIDE SEQUENCE</scope>
    <source>
        <strain evidence="3">ATCC 38472_TT</strain>
    </source>
</reference>
<proteinExistence type="predicted"/>
<feature type="compositionally biased region" description="Polar residues" evidence="2">
    <location>
        <begin position="515"/>
        <end position="542"/>
    </location>
</feature>
<dbReference type="InterPro" id="IPR001611">
    <property type="entry name" value="Leu-rich_rpt"/>
</dbReference>
<feature type="region of interest" description="Disordered" evidence="2">
    <location>
        <begin position="492"/>
        <end position="586"/>
    </location>
</feature>
<evidence type="ECO:0000256" key="2">
    <source>
        <dbReference type="SAM" id="MobiDB-lite"/>
    </source>
</evidence>
<feature type="compositionally biased region" description="Basic and acidic residues" evidence="2">
    <location>
        <begin position="498"/>
        <end position="513"/>
    </location>
</feature>
<feature type="compositionally biased region" description="Polar residues" evidence="2">
    <location>
        <begin position="17"/>
        <end position="30"/>
    </location>
</feature>